<dbReference type="InterPro" id="IPR022707">
    <property type="entry name" value="Mot1_central_dom"/>
</dbReference>
<dbReference type="PANTHER" id="PTHR36498:SF1">
    <property type="entry name" value="TATA-BINDING PROTEIN-ASSOCIATED FACTOR 172"/>
    <property type="match status" value="1"/>
</dbReference>
<dbReference type="EMBL" id="BDGG01000004">
    <property type="protein sequence ID" value="GAU97707.1"/>
    <property type="molecule type" value="Genomic_DNA"/>
</dbReference>
<dbReference type="FunFam" id="3.40.50.300:FF:000428">
    <property type="entry name" value="TATA-binding protein-associated factor 172"/>
    <property type="match status" value="1"/>
</dbReference>
<comment type="subcellular location">
    <subcellularLocation>
        <location evidence="1">Nucleus</location>
    </subcellularLocation>
</comment>
<dbReference type="STRING" id="947166.A0A1D1VD96"/>
<dbReference type="InterPro" id="IPR044078">
    <property type="entry name" value="Mot1_ATP-bd"/>
</dbReference>
<dbReference type="Gene3D" id="1.25.10.10">
    <property type="entry name" value="Leucine-rich Repeat Variant"/>
    <property type="match status" value="3"/>
</dbReference>
<reference evidence="12 13" key="1">
    <citation type="journal article" date="2016" name="Nat. Commun.">
        <title>Extremotolerant tardigrade genome and improved radiotolerance of human cultured cells by tardigrade-unique protein.</title>
        <authorList>
            <person name="Hashimoto T."/>
            <person name="Horikawa D.D."/>
            <person name="Saito Y."/>
            <person name="Kuwahara H."/>
            <person name="Kozuka-Hata H."/>
            <person name="Shin-I T."/>
            <person name="Minakuchi Y."/>
            <person name="Ohishi K."/>
            <person name="Motoyama A."/>
            <person name="Aizu T."/>
            <person name="Enomoto A."/>
            <person name="Kondo K."/>
            <person name="Tanaka S."/>
            <person name="Hara Y."/>
            <person name="Koshikawa S."/>
            <person name="Sagara H."/>
            <person name="Miura T."/>
            <person name="Yokobori S."/>
            <person name="Miyagawa K."/>
            <person name="Suzuki Y."/>
            <person name="Kubo T."/>
            <person name="Oyama M."/>
            <person name="Kohara Y."/>
            <person name="Fujiyama A."/>
            <person name="Arakawa K."/>
            <person name="Katayama T."/>
            <person name="Toyoda A."/>
            <person name="Kunieda T."/>
        </authorList>
    </citation>
    <scope>NUCLEOTIDE SEQUENCE [LARGE SCALE GENOMIC DNA]</scope>
    <source>
        <strain evidence="12 13">YOKOZUNA-1</strain>
    </source>
</reference>
<dbReference type="CDD" id="cd17999">
    <property type="entry name" value="DEXHc_Mot1"/>
    <property type="match status" value="1"/>
</dbReference>
<dbReference type="OrthoDB" id="10252227at2759"/>
<evidence type="ECO:0000256" key="2">
    <source>
        <dbReference type="ARBA" id="ARBA00022737"/>
    </source>
</evidence>
<keyword evidence="8" id="KW-0539">Nucleus</keyword>
<accession>A0A1D1VD96</accession>
<dbReference type="InterPro" id="IPR044972">
    <property type="entry name" value="Mot1"/>
</dbReference>
<name>A0A1D1VD96_RAMVA</name>
<keyword evidence="2" id="KW-0677">Repeat</keyword>
<dbReference type="SUPFAM" id="SSF52540">
    <property type="entry name" value="P-loop containing nucleoside triphosphate hydrolases"/>
    <property type="match status" value="2"/>
</dbReference>
<dbReference type="InterPro" id="IPR000330">
    <property type="entry name" value="SNF2_N"/>
</dbReference>
<evidence type="ECO:0000313" key="12">
    <source>
        <dbReference type="EMBL" id="GAU97707.1"/>
    </source>
</evidence>
<dbReference type="FunFam" id="3.40.50.10810:FF:000042">
    <property type="entry name" value="SNF2 family helicase-like protein"/>
    <property type="match status" value="1"/>
</dbReference>
<comment type="caution">
    <text evidence="12">The sequence shown here is derived from an EMBL/GenBank/DDBJ whole genome shotgun (WGS) entry which is preliminary data.</text>
</comment>
<dbReference type="Gene3D" id="3.40.50.300">
    <property type="entry name" value="P-loop containing nucleotide triphosphate hydrolases"/>
    <property type="match status" value="1"/>
</dbReference>
<dbReference type="GO" id="GO:0017025">
    <property type="term" value="F:TBP-class protein binding"/>
    <property type="evidence" value="ECO:0007669"/>
    <property type="project" value="InterPro"/>
</dbReference>
<keyword evidence="7" id="KW-0238">DNA-binding</keyword>
<gene>
    <name evidence="12" type="primary">RvY_08957-1</name>
    <name evidence="12" type="synonym">RvY_08957.1</name>
    <name evidence="12" type="ORF">RvY_08957</name>
</gene>
<protein>
    <submittedName>
        <fullName evidence="12">Uncharacterized protein</fullName>
    </submittedName>
</protein>
<dbReference type="InterPro" id="IPR011989">
    <property type="entry name" value="ARM-like"/>
</dbReference>
<feature type="domain" description="Helicase ATP-binding" evidence="10">
    <location>
        <begin position="1249"/>
        <end position="1421"/>
    </location>
</feature>
<dbReference type="Gene3D" id="3.40.50.10810">
    <property type="entry name" value="Tandem AAA-ATPase domain"/>
    <property type="match status" value="1"/>
</dbReference>
<keyword evidence="5" id="KW-0347">Helicase</keyword>
<dbReference type="GO" id="GO:0003677">
    <property type="term" value="F:DNA binding"/>
    <property type="evidence" value="ECO:0007669"/>
    <property type="project" value="UniProtKB-KW"/>
</dbReference>
<dbReference type="Pfam" id="PF12054">
    <property type="entry name" value="DUF3535"/>
    <property type="match status" value="1"/>
</dbReference>
<dbReference type="SUPFAM" id="SSF48371">
    <property type="entry name" value="ARM repeat"/>
    <property type="match status" value="1"/>
</dbReference>
<dbReference type="PROSITE" id="PS51192">
    <property type="entry name" value="HELICASE_ATP_BIND_1"/>
    <property type="match status" value="1"/>
</dbReference>
<evidence type="ECO:0000256" key="9">
    <source>
        <dbReference type="SAM" id="MobiDB-lite"/>
    </source>
</evidence>
<dbReference type="Pfam" id="PF00176">
    <property type="entry name" value="SNF2-rel_dom"/>
    <property type="match status" value="1"/>
</dbReference>
<dbReference type="SMART" id="SM00487">
    <property type="entry name" value="DEXDc"/>
    <property type="match status" value="1"/>
</dbReference>
<dbReference type="SMART" id="SM00490">
    <property type="entry name" value="HELICc"/>
    <property type="match status" value="1"/>
</dbReference>
<dbReference type="GO" id="GO:0016887">
    <property type="term" value="F:ATP hydrolysis activity"/>
    <property type="evidence" value="ECO:0007669"/>
    <property type="project" value="InterPro"/>
</dbReference>
<dbReference type="InterPro" id="IPR014001">
    <property type="entry name" value="Helicase_ATP-bd"/>
</dbReference>
<evidence type="ECO:0000256" key="3">
    <source>
        <dbReference type="ARBA" id="ARBA00022741"/>
    </source>
</evidence>
<keyword evidence="3" id="KW-0547">Nucleotide-binding</keyword>
<dbReference type="InterPro" id="IPR016024">
    <property type="entry name" value="ARM-type_fold"/>
</dbReference>
<feature type="compositionally biased region" description="Polar residues" evidence="9">
    <location>
        <begin position="255"/>
        <end position="266"/>
    </location>
</feature>
<evidence type="ECO:0000256" key="5">
    <source>
        <dbReference type="ARBA" id="ARBA00022806"/>
    </source>
</evidence>
<evidence type="ECO:0000256" key="4">
    <source>
        <dbReference type="ARBA" id="ARBA00022801"/>
    </source>
</evidence>
<feature type="region of interest" description="Disordered" evidence="9">
    <location>
        <begin position="166"/>
        <end position="185"/>
    </location>
</feature>
<proteinExistence type="predicted"/>
<evidence type="ECO:0000259" key="11">
    <source>
        <dbReference type="PROSITE" id="PS51194"/>
    </source>
</evidence>
<dbReference type="InterPro" id="IPR001650">
    <property type="entry name" value="Helicase_C-like"/>
</dbReference>
<evidence type="ECO:0000259" key="10">
    <source>
        <dbReference type="PROSITE" id="PS51192"/>
    </source>
</evidence>
<dbReference type="GO" id="GO:0004386">
    <property type="term" value="F:helicase activity"/>
    <property type="evidence" value="ECO:0007669"/>
    <property type="project" value="UniProtKB-KW"/>
</dbReference>
<dbReference type="Proteomes" id="UP000186922">
    <property type="component" value="Unassembled WGS sequence"/>
</dbReference>
<dbReference type="GO" id="GO:0005634">
    <property type="term" value="C:nucleus"/>
    <property type="evidence" value="ECO:0007669"/>
    <property type="project" value="UniProtKB-SubCell"/>
</dbReference>
<dbReference type="Pfam" id="PF00271">
    <property type="entry name" value="Helicase_C"/>
    <property type="match status" value="1"/>
</dbReference>
<evidence type="ECO:0000256" key="8">
    <source>
        <dbReference type="ARBA" id="ARBA00023242"/>
    </source>
</evidence>
<feature type="compositionally biased region" description="Low complexity" evidence="9">
    <location>
        <begin position="168"/>
        <end position="183"/>
    </location>
</feature>
<dbReference type="CDD" id="cd18793">
    <property type="entry name" value="SF2_C_SNF"/>
    <property type="match status" value="1"/>
</dbReference>
<keyword evidence="4" id="KW-0378">Hydrolase</keyword>
<evidence type="ECO:0000256" key="1">
    <source>
        <dbReference type="ARBA" id="ARBA00004123"/>
    </source>
</evidence>
<dbReference type="InterPro" id="IPR027417">
    <property type="entry name" value="P-loop_NTPase"/>
</dbReference>
<keyword evidence="13" id="KW-1185">Reference proteome</keyword>
<dbReference type="PROSITE" id="PS51194">
    <property type="entry name" value="HELICASE_CTER"/>
    <property type="match status" value="1"/>
</dbReference>
<dbReference type="GO" id="GO:0005524">
    <property type="term" value="F:ATP binding"/>
    <property type="evidence" value="ECO:0007669"/>
    <property type="project" value="UniProtKB-KW"/>
</dbReference>
<sequence length="1820" mass="200936">MASRLDRLFALLETGSNAGTRRAAAIQLGEIQKLHTHEFKTLITRILPLFRSLSWETRVAAGQALAAVAENAPSWCPKPAPDEVGSLEDSEVALGKMRFDGFDIERMIAEEVQLLGSEGTEYDCANQGNLDLQAKRAALNEQLGFGGFAGKAFLSEFGNELIEDEDLASQPSSLSGPSGNPNAEALRQLWSSGPSMSVREKNRLKRKLKTGLSRTHSIEEKSADTNSSNCTSKKLRIVEENETSADESPIKTKPSESSGDSTSEQASEWPLAKVLEDFNTDLFHSDWRIRHGAATGVREVVRVDGGNAGKSTGLTENQMRLANWRWLEDTSLRLICVLSKDRFGDFVSGYEVVAPVRESCAQALGAVLRWASQDMVERLSEFLLHLMGQKEWQARHGGLLGVKYLLMVRKDRIEATLPKVFSSILHSLKDPVDDVCAVAAATLEAVVNDFLRLMPNEVPRLLSLLWDGLLEFDELTSWTNSFMSLLSTIVIKSSSEMASLGQKPLSQLLPRLWSFLDHSSERIRSTVLQTVQTLIDSTRNFDGDRCWDDVLSDLMRRLYQRVILEDKSSVHENLFALWKVCLEVSSLSLLSKLFFASSTTWLCLAMQAPSIPIDPAIFGVSSSSDHHVGVRLGTSERGIFLGGSDVVDSATRDMAVIQTRRLATMCLGHFFRTLLSKREVLQTIDKQAVLGESIQSLLQYHLKSKSAVQKFVAALTVKEMRSYPVAVASSMEAVNAVTSSATPFLAACLDENYPYDELAPSITAMHLACTALVQELNVGGLLLDASYLRPVLSLSQCQTLVSKVFEEVSKGHKSPNGTVIALSQKRNEAVAAVREASSEYNRTTTRVKSAVASALVELDYQPSKLAPIVRPLMDTLKSDENNVLQGVAAVTLATLMHRICDTAQPTCEKIVKNLCSYVCCDTSQTPLVDCPLSSICDEALANEEEGLLDVHIGILSLHDGSKVANGRTATNGSRKAVADNEPEAAEAILAQRQGGEIGLSKICRIFGEGLHEKLPQLTTDRVLGPLMSISNSDTSTQIAQNIVYAFHVLDEIVPYVHTTVLDTLVDTLLSCDVLSDGINHSFTAVRHMAARVLATLCLAESTRGQSLDSQKATRFLVEKVVPMLQDGAKVSAKKQGAMETIGCVIDSLGMKVIPLIGVLTVPVMRRMTDQQTSVRLMASQCFGTLVRLLPLASASSGASEMPGWMKQREEDAEFLEQLLDAKKMRECVVPVPIEAQLRSYQQDGLNWLDFLNRYGLHGILCDDMGLGKTLQTICIIACDHYRKAGRKEQNGGSPVISLVICPSTLIGHWAKEVIRFVQREHLRPLAYEGSPAERQRLRKVVKDYSLMVSSYEVVKNDVEFFRSVRWNYCVLDEGHVIRNNKTKTFQSIKQLSCEHRLILSGTPVQNNVQDLWALFDFLMPGLLGTERKFAAKFGKPIDASKDAKATSKEIEEGALAMEALHKQVLPFILRRLKSDVLKDLPPKIIQDYYCELSPLQLRLYEDFAKSKAQREVFNSLLGANGTSPSSGHVFQAFQYLRKVCNHPALVLDNRHPQYAEITRDLQRSNSSLMDINNAAKFMALQQLLLDCGIGVPAGESADDTVVNPHRALIFCQLTTVLNMIEQQLFRIHMPTVSFLKLDGSVPIRERQGIVDRFNADPTIDVLLLTTSIGGLGLNLTGADTVIFVEHDWNPAKDIQAMDRAHRIGQKRVVNVYRLITRGTLEEKIMGLQKFKLHVANSIITQENSALQSMGTEQIVDLFSLDHAGGGEKGTAQSAKKVPANVPGVPKNVRAALENLEELWDSSQYDTEYDINRFMDSLKKT</sequence>
<keyword evidence="6" id="KW-0067">ATP-binding</keyword>
<dbReference type="InterPro" id="IPR049730">
    <property type="entry name" value="SNF2/RAD54-like_C"/>
</dbReference>
<evidence type="ECO:0000256" key="7">
    <source>
        <dbReference type="ARBA" id="ARBA00023125"/>
    </source>
</evidence>
<evidence type="ECO:0000313" key="13">
    <source>
        <dbReference type="Proteomes" id="UP000186922"/>
    </source>
</evidence>
<feature type="domain" description="Helicase C-terminal" evidence="11">
    <location>
        <begin position="1596"/>
        <end position="1750"/>
    </location>
</feature>
<feature type="region of interest" description="Disordered" evidence="9">
    <location>
        <begin position="196"/>
        <end position="267"/>
    </location>
</feature>
<organism evidence="12 13">
    <name type="scientific">Ramazzottius varieornatus</name>
    <name type="common">Water bear</name>
    <name type="synonym">Tardigrade</name>
    <dbReference type="NCBI Taxonomy" id="947166"/>
    <lineage>
        <taxon>Eukaryota</taxon>
        <taxon>Metazoa</taxon>
        <taxon>Ecdysozoa</taxon>
        <taxon>Tardigrada</taxon>
        <taxon>Eutardigrada</taxon>
        <taxon>Parachela</taxon>
        <taxon>Hypsibioidea</taxon>
        <taxon>Ramazzottiidae</taxon>
        <taxon>Ramazzottius</taxon>
    </lineage>
</organism>
<evidence type="ECO:0000256" key="6">
    <source>
        <dbReference type="ARBA" id="ARBA00022840"/>
    </source>
</evidence>
<dbReference type="InterPro" id="IPR038718">
    <property type="entry name" value="SNF2-like_sf"/>
</dbReference>
<dbReference type="PANTHER" id="PTHR36498">
    <property type="entry name" value="TATA-BINDING PROTEIN-ASSOCIATED FACTOR 172"/>
    <property type="match status" value="1"/>
</dbReference>